<name>A0A7W8CXF3_9FIRM</name>
<dbReference type="GO" id="GO:0008757">
    <property type="term" value="F:S-adenosylmethionine-dependent methyltransferase activity"/>
    <property type="evidence" value="ECO:0007669"/>
    <property type="project" value="InterPro"/>
</dbReference>
<dbReference type="EMBL" id="JACHHK010000003">
    <property type="protein sequence ID" value="MBB5183106.1"/>
    <property type="molecule type" value="Genomic_DNA"/>
</dbReference>
<dbReference type="GO" id="GO:0008173">
    <property type="term" value="F:RNA methyltransferase activity"/>
    <property type="evidence" value="ECO:0007669"/>
    <property type="project" value="InterPro"/>
</dbReference>
<feature type="binding site" evidence="7">
    <location>
        <position position="178"/>
    </location>
    <ligand>
        <name>S-adenosyl-L-methionine</name>
        <dbReference type="ChEBI" id="CHEBI:59789"/>
    </ligand>
</feature>
<feature type="binding site" evidence="7">
    <location>
        <position position="133"/>
    </location>
    <ligand>
        <name>S-adenosyl-L-methionine</name>
        <dbReference type="ChEBI" id="CHEBI:59789"/>
    </ligand>
</feature>
<feature type="domain" description="SAM-dependent MTase RsmB/NOP-type" evidence="8">
    <location>
        <begin position="22"/>
        <end position="293"/>
    </location>
</feature>
<evidence type="ECO:0000313" key="9">
    <source>
        <dbReference type="EMBL" id="MBB5183106.1"/>
    </source>
</evidence>
<dbReference type="InterPro" id="IPR023267">
    <property type="entry name" value="RCMT"/>
</dbReference>
<dbReference type="Gene3D" id="2.30.130.60">
    <property type="match status" value="1"/>
</dbReference>
<evidence type="ECO:0000256" key="1">
    <source>
        <dbReference type="ARBA" id="ARBA00007494"/>
    </source>
</evidence>
<reference evidence="9 10" key="1">
    <citation type="submission" date="2020-08" db="EMBL/GenBank/DDBJ databases">
        <title>Genomic Encyclopedia of Type Strains, Phase IV (KMG-IV): sequencing the most valuable type-strain genomes for metagenomic binning, comparative biology and taxonomic classification.</title>
        <authorList>
            <person name="Goeker M."/>
        </authorList>
    </citation>
    <scope>NUCLEOTIDE SEQUENCE [LARGE SCALE GENOMIC DNA]</scope>
    <source>
        <strain evidence="9 10">DSM 25799</strain>
    </source>
</reference>
<dbReference type="Pfam" id="PF01189">
    <property type="entry name" value="Methyltr_RsmB-F"/>
    <property type="match status" value="1"/>
</dbReference>
<dbReference type="RefSeq" id="WP_183328386.1">
    <property type="nucleotide sequence ID" value="NZ_JACHHK010000003.1"/>
</dbReference>
<keyword evidence="3 7" id="KW-0489">Methyltransferase</keyword>
<organism evidence="9 10">
    <name type="scientific">Catenisphaera adipataccumulans</name>
    <dbReference type="NCBI Taxonomy" id="700500"/>
    <lineage>
        <taxon>Bacteria</taxon>
        <taxon>Bacillati</taxon>
        <taxon>Bacillota</taxon>
        <taxon>Erysipelotrichia</taxon>
        <taxon>Erysipelotrichales</taxon>
        <taxon>Erysipelotrichaceae</taxon>
        <taxon>Catenisphaera</taxon>
    </lineage>
</organism>
<dbReference type="PROSITE" id="PS01153">
    <property type="entry name" value="NOL1_NOP2_SUN"/>
    <property type="match status" value="1"/>
</dbReference>
<keyword evidence="6 7" id="KW-0694">RNA-binding</keyword>
<dbReference type="GO" id="GO:0006396">
    <property type="term" value="P:RNA processing"/>
    <property type="evidence" value="ECO:0007669"/>
    <property type="project" value="InterPro"/>
</dbReference>
<feature type="binding site" evidence="7">
    <location>
        <position position="160"/>
    </location>
    <ligand>
        <name>S-adenosyl-L-methionine</name>
        <dbReference type="ChEBI" id="CHEBI:59789"/>
    </ligand>
</feature>
<dbReference type="PROSITE" id="PS51686">
    <property type="entry name" value="SAM_MT_RSMB_NOP"/>
    <property type="match status" value="1"/>
</dbReference>
<feature type="binding site" evidence="7">
    <location>
        <begin position="109"/>
        <end position="115"/>
    </location>
    <ligand>
        <name>S-adenosyl-L-methionine</name>
        <dbReference type="ChEBI" id="CHEBI:59789"/>
    </ligand>
</feature>
<evidence type="ECO:0000259" key="8">
    <source>
        <dbReference type="PROSITE" id="PS51686"/>
    </source>
</evidence>
<evidence type="ECO:0000256" key="6">
    <source>
        <dbReference type="ARBA" id="ARBA00022884"/>
    </source>
</evidence>
<dbReference type="Gene3D" id="3.40.50.150">
    <property type="entry name" value="Vaccinia Virus protein VP39"/>
    <property type="match status" value="1"/>
</dbReference>
<dbReference type="InterPro" id="IPR031340">
    <property type="entry name" value="RsmF_methylt_CI"/>
</dbReference>
<keyword evidence="10" id="KW-1185">Reference proteome</keyword>
<comment type="caution">
    <text evidence="9">The sequence shown here is derived from an EMBL/GenBank/DDBJ whole genome shotgun (WGS) entry which is preliminary data.</text>
</comment>
<dbReference type="Proteomes" id="UP000539953">
    <property type="component" value="Unassembled WGS sequence"/>
</dbReference>
<feature type="active site" description="Nucleophile" evidence="7">
    <location>
        <position position="231"/>
    </location>
</feature>
<sequence length="439" mass="49501">MELPKSYIRQMENLLPDEYDRYFSSLQDPSYTAIRVNTLKISVEEFCRRSPFALKPVPWTADGFYVDPDARPAKHPYYAAGLYYIQEPSAMLPAQLLPVKKGDHVLDTCAAPGGKSTELACKLRGTGLLAANDISTSRCQSLLKNLESFGTRDAIICSEDTSQLKKRFPKQFDAILVDAPCSGQGMFRKEHHLIDSYRQKGPAYYAPIQKQILDDAADMLQPGGHLVYSTCTFAPEENEEVIRHVLKTHPDLKLLPIPMTEGFVGGIDMPEAVRLYPHRIQGEGHFAALLQNAGQPKSHQQTVKSGPIDAAAQEFLRRVDLPDRYFQKGDKILWMADRLPEQKGWRVLRSGLLASTIKRGRFEPAQALALALKPEQFDQTVSFSLDDERVLRYLRGETVMADTKQNGWTLVCVENFPLGFAKAESGRLKNKLEKSRRWQ</sequence>
<dbReference type="GO" id="GO:0003723">
    <property type="term" value="F:RNA binding"/>
    <property type="evidence" value="ECO:0007669"/>
    <property type="project" value="UniProtKB-UniRule"/>
</dbReference>
<evidence type="ECO:0000256" key="7">
    <source>
        <dbReference type="PROSITE-ProRule" id="PRU01023"/>
    </source>
</evidence>
<keyword evidence="5 7" id="KW-0949">S-adenosyl-L-methionine</keyword>
<protein>
    <submittedName>
        <fullName evidence="9">NOL1/NOP2/sun family putative RNA methylase</fullName>
    </submittedName>
</protein>
<evidence type="ECO:0000313" key="10">
    <source>
        <dbReference type="Proteomes" id="UP000539953"/>
    </source>
</evidence>
<dbReference type="InterPro" id="IPR001678">
    <property type="entry name" value="MeTrfase_RsmB-F_NOP2_dom"/>
</dbReference>
<dbReference type="InterPro" id="IPR027391">
    <property type="entry name" value="Nol1_Nop2_Fmu_2"/>
</dbReference>
<accession>A0A7W8CXF3</accession>
<gene>
    <name evidence="9" type="ORF">HNQ47_001126</name>
</gene>
<dbReference type="InterPro" id="IPR031341">
    <property type="entry name" value="Methyltr_RsmF_N"/>
</dbReference>
<dbReference type="CDD" id="cd21147">
    <property type="entry name" value="RsmF_methylt_CTD1"/>
    <property type="match status" value="1"/>
</dbReference>
<dbReference type="Gene3D" id="3.30.70.1170">
    <property type="entry name" value="Sun protein, domain 3"/>
    <property type="match status" value="1"/>
</dbReference>
<evidence type="ECO:0000256" key="4">
    <source>
        <dbReference type="ARBA" id="ARBA00022679"/>
    </source>
</evidence>
<dbReference type="Pfam" id="PF13636">
    <property type="entry name" value="Methyltranf_PUA"/>
    <property type="match status" value="1"/>
</dbReference>
<evidence type="ECO:0000256" key="3">
    <source>
        <dbReference type="ARBA" id="ARBA00022603"/>
    </source>
</evidence>
<dbReference type="Pfam" id="PF17125">
    <property type="entry name" value="Methyltr_RsmF_N"/>
    <property type="match status" value="1"/>
</dbReference>
<evidence type="ECO:0000256" key="5">
    <source>
        <dbReference type="ARBA" id="ARBA00022691"/>
    </source>
</evidence>
<dbReference type="NCBIfam" id="TIGR00446">
    <property type="entry name" value="nop2p"/>
    <property type="match status" value="1"/>
</dbReference>
<keyword evidence="4 7" id="KW-0808">Transferase</keyword>
<dbReference type="Pfam" id="PF17126">
    <property type="entry name" value="RsmF_methylt_CI"/>
    <property type="match status" value="1"/>
</dbReference>
<dbReference type="SUPFAM" id="SSF53335">
    <property type="entry name" value="S-adenosyl-L-methionine-dependent methyltransferases"/>
    <property type="match status" value="1"/>
</dbReference>
<proteinExistence type="inferred from homology"/>
<dbReference type="InterPro" id="IPR049560">
    <property type="entry name" value="MeTrfase_RsmB-F_NOP2_cat"/>
</dbReference>
<dbReference type="PRINTS" id="PR02008">
    <property type="entry name" value="RCMTFAMILY"/>
</dbReference>
<evidence type="ECO:0000256" key="2">
    <source>
        <dbReference type="ARBA" id="ARBA00022490"/>
    </source>
</evidence>
<comment type="similarity">
    <text evidence="1 7">Belongs to the class I-like SAM-binding methyltransferase superfamily. RsmB/NOP family.</text>
</comment>
<dbReference type="GO" id="GO:0001510">
    <property type="term" value="P:RNA methylation"/>
    <property type="evidence" value="ECO:0007669"/>
    <property type="project" value="InterPro"/>
</dbReference>
<dbReference type="InterPro" id="IPR029063">
    <property type="entry name" value="SAM-dependent_MTases_sf"/>
</dbReference>
<dbReference type="InterPro" id="IPR011023">
    <property type="entry name" value="Nop2p"/>
</dbReference>
<keyword evidence="2" id="KW-0963">Cytoplasm</keyword>
<dbReference type="AlphaFoldDB" id="A0A7W8CXF3"/>
<dbReference type="PANTHER" id="PTHR22807:SF30">
    <property type="entry name" value="28S RRNA (CYTOSINE(4447)-C(5))-METHYLTRANSFERASE-RELATED"/>
    <property type="match status" value="1"/>
</dbReference>
<dbReference type="PANTHER" id="PTHR22807">
    <property type="entry name" value="NOP2 YEAST -RELATED NOL1/NOP2/FMU SUN DOMAIN-CONTAINING"/>
    <property type="match status" value="1"/>
</dbReference>
<dbReference type="InterPro" id="IPR018314">
    <property type="entry name" value="RsmB/NOL1/NOP2-like_CS"/>
</dbReference>